<proteinExistence type="predicted"/>
<evidence type="ECO:0000256" key="1">
    <source>
        <dbReference type="SAM" id="Phobius"/>
    </source>
</evidence>
<evidence type="ECO:0000313" key="3">
    <source>
        <dbReference type="Proteomes" id="UP000187172"/>
    </source>
</evidence>
<gene>
    <name evidence="2" type="ORF">BK138_03490</name>
</gene>
<accession>A0A1R1F0Z0</accession>
<comment type="caution">
    <text evidence="2">The sequence shown here is derived from an EMBL/GenBank/DDBJ whole genome shotgun (WGS) entry which is preliminary data.</text>
</comment>
<dbReference type="AlphaFoldDB" id="A0A1R1F0Z0"/>
<dbReference type="RefSeq" id="WP_076165810.1">
    <property type="nucleotide sequence ID" value="NZ_MRTP01000001.1"/>
</dbReference>
<keyword evidence="3" id="KW-1185">Reference proteome</keyword>
<dbReference type="EMBL" id="MRTP01000001">
    <property type="protein sequence ID" value="OMF57672.1"/>
    <property type="molecule type" value="Genomic_DNA"/>
</dbReference>
<organism evidence="2 3">
    <name type="scientific">Paenibacillus rhizosphaerae</name>
    <dbReference type="NCBI Taxonomy" id="297318"/>
    <lineage>
        <taxon>Bacteria</taxon>
        <taxon>Bacillati</taxon>
        <taxon>Bacillota</taxon>
        <taxon>Bacilli</taxon>
        <taxon>Bacillales</taxon>
        <taxon>Paenibacillaceae</taxon>
        <taxon>Paenibacillus</taxon>
    </lineage>
</organism>
<dbReference type="Proteomes" id="UP000187172">
    <property type="component" value="Unassembled WGS sequence"/>
</dbReference>
<evidence type="ECO:0000313" key="2">
    <source>
        <dbReference type="EMBL" id="OMF57672.1"/>
    </source>
</evidence>
<feature type="transmembrane region" description="Helical" evidence="1">
    <location>
        <begin position="47"/>
        <end position="72"/>
    </location>
</feature>
<feature type="transmembrane region" description="Helical" evidence="1">
    <location>
        <begin position="21"/>
        <end position="41"/>
    </location>
</feature>
<keyword evidence="1" id="KW-0812">Transmembrane</keyword>
<protein>
    <submittedName>
        <fullName evidence="2">Uncharacterized protein</fullName>
    </submittedName>
</protein>
<name>A0A1R1F0Z0_9BACL</name>
<keyword evidence="1" id="KW-0472">Membrane</keyword>
<keyword evidence="1" id="KW-1133">Transmembrane helix</keyword>
<feature type="transmembrane region" description="Helical" evidence="1">
    <location>
        <begin position="84"/>
        <end position="104"/>
    </location>
</feature>
<reference evidence="2 3" key="1">
    <citation type="submission" date="2016-11" db="EMBL/GenBank/DDBJ databases">
        <title>Paenibacillus species isolates.</title>
        <authorList>
            <person name="Beno S.M."/>
        </authorList>
    </citation>
    <scope>NUCLEOTIDE SEQUENCE [LARGE SCALE GENOMIC DNA]</scope>
    <source>
        <strain evidence="2 3">FSL R5-0378</strain>
    </source>
</reference>
<sequence>MKESGALVSPPRVWYQKKRNILRIVLLLLCLVELAIVGVKYDGHVRQFLWIGIAGYCTALIFFSYIFTYVALRYGKRQPVTRRADLLLAIFIFFLSLFPIIMLGRVTADIVQGPVVKTVHVVEIWDPRRGGDRVRTEDGKEYELGYKQIVIESGGTYRIEALEYSGMILAAEKQN</sequence>